<sequence length="534" mass="61123">MSILLPETLNSRKGKNEGSFDVIARATTRLHLRLTKYQILNCLNPTALPLFSSPPLDRNAYTDAYHYRLFTTCCSRPSDMTKSKLEAKASTLFDSTDLQHLREYRYQCTYPDPFALAIADDDMELPDPYEYKEFLNFRDRMRPHPHKQVHARKCQHPLHPGHPAVQRNQTSQRTNQFGHVSRLVPLPDYCPMCTLHLHMELLGDLYTRWEAMGGPWATGRLPKYQKDVIRGLRNAFHIRKAELANVMLGVEDAAKAEAHWDQDPYAGASTAISPRPSTGSTEAKRYSATAAFDAYKNGTEFRGMQPPRAASSPLMTPSPSPPPQQSTEQKNEKKKQKKKLSFAADVPCDTQHRSRTSFWRLGGSRYDPGTHACPTDDGWAETAFRWDMQYNIRQCRLLLCSARPQRSRPRQLKHMTYRELTDDHSKDLLVDMVERHVNNLLPKSGEKDPIPNWIDFLTHTTNFFVVWKDEEKGGEESFSTWDTLPKLEGSSLERKREEDDEEAQSDVADDKNGDGSTKGTGVMRKKICLKHQQQ</sequence>
<feature type="region of interest" description="Disordered" evidence="1">
    <location>
        <begin position="266"/>
        <end position="285"/>
    </location>
</feature>
<protein>
    <submittedName>
        <fullName evidence="2">Sec-domain-containing protein</fullName>
    </submittedName>
</protein>
<feature type="region of interest" description="Disordered" evidence="1">
    <location>
        <begin position="299"/>
        <end position="343"/>
    </location>
</feature>
<dbReference type="Proteomes" id="UP000265663">
    <property type="component" value="Unassembled WGS sequence"/>
</dbReference>
<feature type="compositionally biased region" description="Polar residues" evidence="1">
    <location>
        <begin position="270"/>
        <end position="281"/>
    </location>
</feature>
<evidence type="ECO:0000313" key="3">
    <source>
        <dbReference type="Proteomes" id="UP000265663"/>
    </source>
</evidence>
<evidence type="ECO:0000256" key="1">
    <source>
        <dbReference type="SAM" id="MobiDB-lite"/>
    </source>
</evidence>
<feature type="region of interest" description="Disordered" evidence="1">
    <location>
        <begin position="476"/>
        <end position="534"/>
    </location>
</feature>
<reference evidence="2 3" key="1">
    <citation type="journal article" date="2014" name="PLoS ONE">
        <title>De novo Genome Assembly of the Fungal Plant Pathogen Pyrenophora semeniperda.</title>
        <authorList>
            <person name="Soliai M.M."/>
            <person name="Meyer S.E."/>
            <person name="Udall J.A."/>
            <person name="Elzinga D.E."/>
            <person name="Hermansen R.A."/>
            <person name="Bodily P.M."/>
            <person name="Hart A.A."/>
            <person name="Coleman C.E."/>
        </authorList>
    </citation>
    <scope>NUCLEOTIDE SEQUENCE [LARGE SCALE GENOMIC DNA]</scope>
    <source>
        <strain evidence="2 3">CCB06</strain>
        <tissue evidence="2">Mycelium</tissue>
    </source>
</reference>
<dbReference type="EMBL" id="KE747832">
    <property type="protein sequence ID" value="RMZ72395.1"/>
    <property type="molecule type" value="Genomic_DNA"/>
</dbReference>
<proteinExistence type="predicted"/>
<organism evidence="2 3">
    <name type="scientific">Pyrenophora seminiperda CCB06</name>
    <dbReference type="NCBI Taxonomy" id="1302712"/>
    <lineage>
        <taxon>Eukaryota</taxon>
        <taxon>Fungi</taxon>
        <taxon>Dikarya</taxon>
        <taxon>Ascomycota</taxon>
        <taxon>Pezizomycotina</taxon>
        <taxon>Dothideomycetes</taxon>
        <taxon>Pleosporomycetidae</taxon>
        <taxon>Pleosporales</taxon>
        <taxon>Pleosporineae</taxon>
        <taxon>Pleosporaceae</taxon>
        <taxon>Pyrenophora</taxon>
    </lineage>
</organism>
<keyword evidence="3" id="KW-1185">Reference proteome</keyword>
<gene>
    <name evidence="2" type="ORF">GMOD_00010258</name>
</gene>
<evidence type="ECO:0000313" key="2">
    <source>
        <dbReference type="EMBL" id="RMZ72395.1"/>
    </source>
</evidence>
<accession>A0A3M7MD24</accession>
<dbReference type="OrthoDB" id="3798487at2759"/>
<name>A0A3M7MD24_9PLEO</name>
<dbReference type="AlphaFoldDB" id="A0A3M7MD24"/>
<feature type="compositionally biased region" description="Basic residues" evidence="1">
    <location>
        <begin position="523"/>
        <end position="534"/>
    </location>
</feature>